<dbReference type="EMBL" id="BCWF01000020">
    <property type="protein sequence ID" value="GAT25484.1"/>
    <property type="molecule type" value="Genomic_DNA"/>
</dbReference>
<gene>
    <name evidence="1" type="ORF">RIB2604_02000610</name>
</gene>
<reference evidence="2" key="2">
    <citation type="submission" date="2016-02" db="EMBL/GenBank/DDBJ databases">
        <title>Genome sequencing of Aspergillus luchuensis NBRC 4314.</title>
        <authorList>
            <person name="Yamada O."/>
        </authorList>
    </citation>
    <scope>NUCLEOTIDE SEQUENCE [LARGE SCALE GENOMIC DNA]</scope>
    <source>
        <strain evidence="2">RIB 2604</strain>
    </source>
</reference>
<proteinExistence type="predicted"/>
<comment type="caution">
    <text evidence="1">The sequence shown here is derived from an EMBL/GenBank/DDBJ whole genome shotgun (WGS) entry which is preliminary data.</text>
</comment>
<dbReference type="Proteomes" id="UP000075230">
    <property type="component" value="Unassembled WGS sequence"/>
</dbReference>
<evidence type="ECO:0000313" key="2">
    <source>
        <dbReference type="Proteomes" id="UP000075230"/>
    </source>
</evidence>
<name>A0A146FGZ6_ASPKA</name>
<evidence type="ECO:0000313" key="1">
    <source>
        <dbReference type="EMBL" id="GAT25484.1"/>
    </source>
</evidence>
<sequence>MQKRFVWPTHTIVMVAPMGMYKDGSKMLPIGSGSRHQNPALRRKRLLAKTQQRNPNLGNFFGGYVVGVENHGMQMQKPASAFLVNIVAAQAVGQLEDDDDVSHQNVN</sequence>
<organism evidence="1 2">
    <name type="scientific">Aspergillus kawachii</name>
    <name type="common">White koji mold</name>
    <name type="synonym">Aspergillus awamori var. kawachi</name>
    <dbReference type="NCBI Taxonomy" id="1069201"/>
    <lineage>
        <taxon>Eukaryota</taxon>
        <taxon>Fungi</taxon>
        <taxon>Dikarya</taxon>
        <taxon>Ascomycota</taxon>
        <taxon>Pezizomycotina</taxon>
        <taxon>Eurotiomycetes</taxon>
        <taxon>Eurotiomycetidae</taxon>
        <taxon>Eurotiales</taxon>
        <taxon>Aspergillaceae</taxon>
        <taxon>Aspergillus</taxon>
        <taxon>Aspergillus subgen. Circumdati</taxon>
    </lineage>
</organism>
<reference evidence="1 2" key="1">
    <citation type="journal article" date="2016" name="DNA Res.">
        <title>Genome sequence of Aspergillus luchuensis NBRC 4314.</title>
        <authorList>
            <person name="Yamada O."/>
            <person name="Machida M."/>
            <person name="Hosoyama A."/>
            <person name="Goto M."/>
            <person name="Takahashi T."/>
            <person name="Futagami T."/>
            <person name="Yamagata Y."/>
            <person name="Takeuchi M."/>
            <person name="Kobayashi T."/>
            <person name="Koike H."/>
            <person name="Abe K."/>
            <person name="Asai K."/>
            <person name="Arita M."/>
            <person name="Fujita N."/>
            <person name="Fukuda K."/>
            <person name="Higa K."/>
            <person name="Horikawa H."/>
            <person name="Ishikawa T."/>
            <person name="Jinno K."/>
            <person name="Kato Y."/>
            <person name="Kirimura K."/>
            <person name="Mizutani O."/>
            <person name="Nakasone K."/>
            <person name="Sano M."/>
            <person name="Shiraishi Y."/>
            <person name="Tsukahara M."/>
            <person name="Gomi K."/>
        </authorList>
    </citation>
    <scope>NUCLEOTIDE SEQUENCE [LARGE SCALE GENOMIC DNA]</scope>
    <source>
        <strain evidence="1 2">RIB 2604</strain>
    </source>
</reference>
<dbReference type="AlphaFoldDB" id="A0A146FGZ6"/>
<protein>
    <submittedName>
        <fullName evidence="1">Uncharacterized protein</fullName>
    </submittedName>
</protein>
<accession>A0A146FGZ6</accession>